<dbReference type="Gene3D" id="2.40.10.10">
    <property type="entry name" value="Trypsin-like serine proteases"/>
    <property type="match status" value="1"/>
</dbReference>
<name>A0A4U1CKZ8_9SPHI</name>
<keyword evidence="2" id="KW-1185">Reference proteome</keyword>
<dbReference type="InterPro" id="IPR043504">
    <property type="entry name" value="Peptidase_S1_PA_chymotrypsin"/>
</dbReference>
<reference evidence="1 2" key="1">
    <citation type="submission" date="2019-04" db="EMBL/GenBank/DDBJ databases">
        <title>Pedobacter sp. RP-3-15 sp. nov., isolated from Arctic soil.</title>
        <authorList>
            <person name="Dahal R.H."/>
            <person name="Kim D.-U."/>
        </authorList>
    </citation>
    <scope>NUCLEOTIDE SEQUENCE [LARGE SCALE GENOMIC DNA]</scope>
    <source>
        <strain evidence="1 2">RP-3-15</strain>
    </source>
</reference>
<proteinExistence type="predicted"/>
<evidence type="ECO:0000313" key="2">
    <source>
        <dbReference type="Proteomes" id="UP000307244"/>
    </source>
</evidence>
<dbReference type="OrthoDB" id="1267024at2"/>
<evidence type="ECO:0000313" key="1">
    <source>
        <dbReference type="EMBL" id="TKC06941.1"/>
    </source>
</evidence>
<gene>
    <name evidence="1" type="ORF">FA047_06630</name>
</gene>
<dbReference type="Proteomes" id="UP000307244">
    <property type="component" value="Unassembled WGS sequence"/>
</dbReference>
<comment type="caution">
    <text evidence="1">The sequence shown here is derived from an EMBL/GenBank/DDBJ whole genome shotgun (WGS) entry which is preliminary data.</text>
</comment>
<sequence>MSDVLNQISVRVTIFNEGLPVNQGSGFMLKSGSLFYVVTAYHCVYGENDEFIDLPITSIAIERQETFNSEFHPCSVIEVVECHKGEDWAVIRIGYTDEDSIFPEYHLAGVFNTNESVSFRGYQNVDPETGRTFGSRVLEKSSNNEFKITLNPGEYFKEGSADAKGLSGSGAFIMADDKLYVLGLLKSVKGEEALNNDIKCCPISAFHTLLGRELVDIGVPSDFDKTAEEEFEKVNISDARDLNEKIIGVCPEIPIYRLAKYARDLSTGKVELERYSQREMSAVKFRVFEACQEDLMNFVEHRQAENVTVEEINDLITRYTQKASSIIATKSVLYKYPKLDDDLLRRVVLDLINDCFLSFDKAGIYEE</sequence>
<organism evidence="1 2">
    <name type="scientific">Pedobacter frigoris</name>
    <dbReference type="NCBI Taxonomy" id="2571272"/>
    <lineage>
        <taxon>Bacteria</taxon>
        <taxon>Pseudomonadati</taxon>
        <taxon>Bacteroidota</taxon>
        <taxon>Sphingobacteriia</taxon>
        <taxon>Sphingobacteriales</taxon>
        <taxon>Sphingobacteriaceae</taxon>
        <taxon>Pedobacter</taxon>
    </lineage>
</organism>
<protein>
    <submittedName>
        <fullName evidence="1">Uncharacterized protein</fullName>
    </submittedName>
</protein>
<dbReference type="EMBL" id="SWBQ01000002">
    <property type="protein sequence ID" value="TKC06941.1"/>
    <property type="molecule type" value="Genomic_DNA"/>
</dbReference>
<dbReference type="SUPFAM" id="SSF50494">
    <property type="entry name" value="Trypsin-like serine proteases"/>
    <property type="match status" value="1"/>
</dbReference>
<dbReference type="RefSeq" id="WP_136835215.1">
    <property type="nucleotide sequence ID" value="NZ_SWBQ01000002.1"/>
</dbReference>
<accession>A0A4U1CKZ8</accession>
<dbReference type="InterPro" id="IPR009003">
    <property type="entry name" value="Peptidase_S1_PA"/>
</dbReference>
<dbReference type="AlphaFoldDB" id="A0A4U1CKZ8"/>